<dbReference type="RefSeq" id="WP_249473916.1">
    <property type="nucleotide sequence ID" value="NZ_JAMBEP010000001.1"/>
</dbReference>
<proteinExistence type="predicted"/>
<evidence type="ECO:0000313" key="1">
    <source>
        <dbReference type="EMBL" id="MCL1635017.1"/>
    </source>
</evidence>
<dbReference type="EMBL" id="JAMBEP010000001">
    <property type="protein sequence ID" value="MCL1635017.1"/>
    <property type="molecule type" value="Genomic_DNA"/>
</dbReference>
<organism evidence="1 2">
    <name type="scientific">Luteimonas galliterrae</name>
    <dbReference type="NCBI Taxonomy" id="2940486"/>
    <lineage>
        <taxon>Bacteria</taxon>
        <taxon>Pseudomonadati</taxon>
        <taxon>Pseudomonadota</taxon>
        <taxon>Gammaproteobacteria</taxon>
        <taxon>Lysobacterales</taxon>
        <taxon>Lysobacteraceae</taxon>
        <taxon>Luteimonas</taxon>
    </lineage>
</organism>
<protein>
    <submittedName>
        <fullName evidence="1">Uncharacterized protein</fullName>
    </submittedName>
</protein>
<keyword evidence="2" id="KW-1185">Reference proteome</keyword>
<dbReference type="Proteomes" id="UP001431217">
    <property type="component" value="Unassembled WGS sequence"/>
</dbReference>
<reference evidence="1 2" key="1">
    <citation type="submission" date="2022-05" db="EMBL/GenBank/DDBJ databases">
        <title>Luteimonas sp. SX5, whole genome shotgun sequencing project.</title>
        <authorList>
            <person name="Zhao G."/>
            <person name="Shen L."/>
        </authorList>
    </citation>
    <scope>NUCLEOTIDE SEQUENCE [LARGE SCALE GENOMIC DNA]</scope>
    <source>
        <strain evidence="1 2">SX5</strain>
    </source>
</reference>
<name>A0ABT0MJH1_9GAMM</name>
<evidence type="ECO:0000313" key="2">
    <source>
        <dbReference type="Proteomes" id="UP001431217"/>
    </source>
</evidence>
<accession>A0ABT0MJH1</accession>
<comment type="caution">
    <text evidence="1">The sequence shown here is derived from an EMBL/GenBank/DDBJ whole genome shotgun (WGS) entry which is preliminary data.</text>
</comment>
<sequence length="156" mass="16875">MIRIILSLAAALFIATIAALAILDYLDAQKSAVAVGVIEGEYANLYEVGFCNTASSKPKKIMSPVQRVLVTECESNLTTGEIASEHRANLQKEKYLILSDGIGKDGILSVKGCRRGLIASINAGVVGGVTVVEQRVYWASAEYRRLPKSCKNDREQ</sequence>
<gene>
    <name evidence="1" type="ORF">M2650_10290</name>
</gene>